<dbReference type="Proteomes" id="UP001071777">
    <property type="component" value="Unassembled WGS sequence"/>
</dbReference>
<comment type="catalytic activity">
    <reaction evidence="7">
        <text>1D-myo-inositol 1,3,4,6-tetrakisphosphate + ATP = 1D-myo-inositol 1,3,4,5,6-pentakisphosphate + ADP + H(+)</text>
        <dbReference type="Rhea" id="RHEA:12717"/>
        <dbReference type="ChEBI" id="CHEBI:15378"/>
        <dbReference type="ChEBI" id="CHEBI:30616"/>
        <dbReference type="ChEBI" id="CHEBI:57660"/>
        <dbReference type="ChEBI" id="CHEBI:57733"/>
        <dbReference type="ChEBI" id="CHEBI:456216"/>
        <dbReference type="EC" id="2.7.1.140"/>
    </reaction>
</comment>
<dbReference type="EMBL" id="JAPCXB010000068">
    <property type="protein sequence ID" value="KAJ1610687.1"/>
    <property type="molecule type" value="Genomic_DNA"/>
</dbReference>
<evidence type="ECO:0000256" key="1">
    <source>
        <dbReference type="ARBA" id="ARBA00007374"/>
    </source>
</evidence>
<evidence type="ECO:0000256" key="6">
    <source>
        <dbReference type="ARBA" id="ARBA00036164"/>
    </source>
</evidence>
<dbReference type="PANTHER" id="PTHR12400">
    <property type="entry name" value="INOSITOL POLYPHOSPHATE KINASE"/>
    <property type="match status" value="1"/>
</dbReference>
<dbReference type="Pfam" id="PF03770">
    <property type="entry name" value="IPK"/>
    <property type="match status" value="1"/>
</dbReference>
<sequence>MCQLNINSSNLNPFQILSSENNERYMGSTLLLSTKDNKYIYKTLKNDNINELIFYSSINRRHILRKYEIIPRFIRFVTIVDSDKKSKKIYFNPIYLKTKLNKEPFNINRFGHLTAIEMENFLNGYSSLSIIDLKLGTSWIGESKNDSIYNLRKVFFNIFQGENLMDEVKHIFYKIECVSKKNEFIDDMFCKIKSLQKSIKQNYTINNTCQFDIGIRIQGLISEKITISRQKGKELSSNETIKLISEFLKISPRLVKLTKKKLKLLQYWLKKQTTYRFIATSIVLAFDR</sequence>
<reference evidence="9" key="1">
    <citation type="submission" date="2022-10" db="EMBL/GenBank/DDBJ databases">
        <title>Adaptive evolution leads to modifications in subtelomeric GC content in a zoonotic Cryptosporidium species.</title>
        <authorList>
            <person name="Li J."/>
            <person name="Feng Y."/>
            <person name="Xiao L."/>
        </authorList>
    </citation>
    <scope>NUCLEOTIDE SEQUENCE</scope>
    <source>
        <strain evidence="9">25894</strain>
    </source>
</reference>
<keyword evidence="4 8" id="KW-0418">Kinase</keyword>
<evidence type="ECO:0000256" key="2">
    <source>
        <dbReference type="ARBA" id="ARBA00022679"/>
    </source>
</evidence>
<keyword evidence="5" id="KW-0067">ATP-binding</keyword>
<dbReference type="Gene3D" id="3.30.470.160">
    <property type="entry name" value="Inositol polyphosphate kinase"/>
    <property type="match status" value="1"/>
</dbReference>
<evidence type="ECO:0000256" key="7">
    <source>
        <dbReference type="ARBA" id="ARBA00036525"/>
    </source>
</evidence>
<evidence type="ECO:0000313" key="10">
    <source>
        <dbReference type="Proteomes" id="UP001071777"/>
    </source>
</evidence>
<evidence type="ECO:0000256" key="3">
    <source>
        <dbReference type="ARBA" id="ARBA00022741"/>
    </source>
</evidence>
<comment type="catalytic activity">
    <reaction evidence="6">
        <text>1D-myo-inositol 1,4,5-trisphosphate + 2 ATP = 1D-myo-inositol 1,3,4,5,6-pentakisphosphate + 2 ADP + 2 H(+)</text>
        <dbReference type="Rhea" id="RHEA:32359"/>
        <dbReference type="ChEBI" id="CHEBI:15378"/>
        <dbReference type="ChEBI" id="CHEBI:30616"/>
        <dbReference type="ChEBI" id="CHEBI:57733"/>
        <dbReference type="ChEBI" id="CHEBI:203600"/>
        <dbReference type="ChEBI" id="CHEBI:456216"/>
        <dbReference type="EC" id="2.7.1.151"/>
    </reaction>
</comment>
<dbReference type="EC" id="2.7.-.-" evidence="8"/>
<accession>A0ABQ8P7H4</accession>
<name>A0ABQ8P7H4_9CRYT</name>
<dbReference type="InterPro" id="IPR038286">
    <property type="entry name" value="IPK_sf"/>
</dbReference>
<comment type="caution">
    <text evidence="9">The sequence shown here is derived from an EMBL/GenBank/DDBJ whole genome shotgun (WGS) entry which is preliminary data.</text>
</comment>
<keyword evidence="3" id="KW-0547">Nucleotide-binding</keyword>
<organism evidence="9 10">
    <name type="scientific">Cryptosporidium canis</name>
    <dbReference type="NCBI Taxonomy" id="195482"/>
    <lineage>
        <taxon>Eukaryota</taxon>
        <taxon>Sar</taxon>
        <taxon>Alveolata</taxon>
        <taxon>Apicomplexa</taxon>
        <taxon>Conoidasida</taxon>
        <taxon>Coccidia</taxon>
        <taxon>Eucoccidiorida</taxon>
        <taxon>Eimeriorina</taxon>
        <taxon>Cryptosporidiidae</taxon>
        <taxon>Cryptosporidium</taxon>
    </lineage>
</organism>
<dbReference type="InterPro" id="IPR005522">
    <property type="entry name" value="IPK"/>
</dbReference>
<dbReference type="SUPFAM" id="SSF56104">
    <property type="entry name" value="SAICAR synthase-like"/>
    <property type="match status" value="1"/>
</dbReference>
<gene>
    <name evidence="9" type="ORF">OJ252_1785</name>
</gene>
<comment type="similarity">
    <text evidence="1 8">Belongs to the inositol phosphokinase (IPK) family.</text>
</comment>
<keyword evidence="2 8" id="KW-0808">Transferase</keyword>
<keyword evidence="10" id="KW-1185">Reference proteome</keyword>
<evidence type="ECO:0000256" key="5">
    <source>
        <dbReference type="ARBA" id="ARBA00022840"/>
    </source>
</evidence>
<evidence type="ECO:0000313" key="9">
    <source>
        <dbReference type="EMBL" id="KAJ1610687.1"/>
    </source>
</evidence>
<proteinExistence type="inferred from homology"/>
<evidence type="ECO:0000256" key="8">
    <source>
        <dbReference type="RuleBase" id="RU363090"/>
    </source>
</evidence>
<evidence type="ECO:0000256" key="4">
    <source>
        <dbReference type="ARBA" id="ARBA00022777"/>
    </source>
</evidence>
<dbReference type="PANTHER" id="PTHR12400:SF51">
    <property type="entry name" value="INOSITOL POLYPHOSPHATE MULTIKINASE"/>
    <property type="match status" value="1"/>
</dbReference>
<protein>
    <recommendedName>
        <fullName evidence="8">Kinase</fullName>
        <ecNumber evidence="8">2.7.-.-</ecNumber>
    </recommendedName>
</protein>